<dbReference type="Proteomes" id="UP000597444">
    <property type="component" value="Unassembled WGS sequence"/>
</dbReference>
<evidence type="ECO:0000313" key="5">
    <source>
        <dbReference type="EMBL" id="GHO94974.1"/>
    </source>
</evidence>
<dbReference type="Pfam" id="PF00378">
    <property type="entry name" value="ECH_1"/>
    <property type="match status" value="1"/>
</dbReference>
<dbReference type="InterPro" id="IPR029045">
    <property type="entry name" value="ClpP/crotonase-like_dom_sf"/>
</dbReference>
<dbReference type="PROSITE" id="PS00166">
    <property type="entry name" value="ENOYL_COA_HYDRATASE"/>
    <property type="match status" value="1"/>
</dbReference>
<gene>
    <name evidence="5" type="primary">crt</name>
    <name evidence="5" type="ORF">KSF_050220</name>
</gene>
<dbReference type="GO" id="GO:0016829">
    <property type="term" value="F:lyase activity"/>
    <property type="evidence" value="ECO:0007669"/>
    <property type="project" value="UniProtKB-KW"/>
</dbReference>
<evidence type="ECO:0000256" key="4">
    <source>
        <dbReference type="RuleBase" id="RU003707"/>
    </source>
</evidence>
<protein>
    <submittedName>
        <fullName evidence="5">Crotonase</fullName>
    </submittedName>
</protein>
<dbReference type="InterPro" id="IPR001753">
    <property type="entry name" value="Enoyl-CoA_hydra/iso"/>
</dbReference>
<proteinExistence type="inferred from homology"/>
<keyword evidence="3" id="KW-0456">Lyase</keyword>
<accession>A0A8J3N198</accession>
<dbReference type="RefSeq" id="WP_220205679.1">
    <property type="nucleotide sequence ID" value="NZ_BNJK01000001.1"/>
</dbReference>
<evidence type="ECO:0000256" key="2">
    <source>
        <dbReference type="ARBA" id="ARBA00023098"/>
    </source>
</evidence>
<reference evidence="5" key="1">
    <citation type="submission" date="2020-10" db="EMBL/GenBank/DDBJ databases">
        <title>Taxonomic study of unclassified bacteria belonging to the class Ktedonobacteria.</title>
        <authorList>
            <person name="Yabe S."/>
            <person name="Wang C.M."/>
            <person name="Zheng Y."/>
            <person name="Sakai Y."/>
            <person name="Cavaletti L."/>
            <person name="Monciardini P."/>
            <person name="Donadio S."/>
        </authorList>
    </citation>
    <scope>NUCLEOTIDE SEQUENCE</scope>
    <source>
        <strain evidence="5">ID150040</strain>
    </source>
</reference>
<dbReference type="EMBL" id="BNJK01000001">
    <property type="protein sequence ID" value="GHO94974.1"/>
    <property type="molecule type" value="Genomic_DNA"/>
</dbReference>
<dbReference type="GO" id="GO:0006635">
    <property type="term" value="P:fatty acid beta-oxidation"/>
    <property type="evidence" value="ECO:0007669"/>
    <property type="project" value="TreeGrafter"/>
</dbReference>
<dbReference type="PANTHER" id="PTHR11941:SF169">
    <property type="entry name" value="(7AS)-7A-METHYL-1,5-DIOXO-2,3,5,6,7,7A-HEXAHYDRO-1H-INDENE-CARBOXYL-COA HYDROLASE"/>
    <property type="match status" value="1"/>
</dbReference>
<dbReference type="CDD" id="cd06558">
    <property type="entry name" value="crotonase-like"/>
    <property type="match status" value="1"/>
</dbReference>
<evidence type="ECO:0000313" key="6">
    <source>
        <dbReference type="Proteomes" id="UP000597444"/>
    </source>
</evidence>
<organism evidence="5 6">
    <name type="scientific">Reticulibacter mediterranei</name>
    <dbReference type="NCBI Taxonomy" id="2778369"/>
    <lineage>
        <taxon>Bacteria</taxon>
        <taxon>Bacillati</taxon>
        <taxon>Chloroflexota</taxon>
        <taxon>Ktedonobacteria</taxon>
        <taxon>Ktedonobacterales</taxon>
        <taxon>Reticulibacteraceae</taxon>
        <taxon>Reticulibacter</taxon>
    </lineage>
</organism>
<dbReference type="AlphaFoldDB" id="A0A8J3N198"/>
<sequence length="258" mass="27956">MATLALETMYCETTGPLARLYFNRPAVLNAANEAWVRDLITITDHLTQQPDIQVVIVSGKGRSFCSGLDVKELAQGRLLLDWFVTWERGVTTLASLNAITIAAIHGYCLGGGLQVALACDLRLAASDAILSIPAVREGVVAALGPMRLARLIGAAPAKRLCFLGERFTAEQGLSLGVIDEVVQPEQMDERALALAQELLAIPFTALKHTKRQINGAFEKDTATLMGELVTAQEECLRSPEHAAVMAEYREQQANRTKA</sequence>
<comment type="caution">
    <text evidence="5">The sequence shown here is derived from an EMBL/GenBank/DDBJ whole genome shotgun (WGS) entry which is preliminary data.</text>
</comment>
<keyword evidence="2" id="KW-0443">Lipid metabolism</keyword>
<evidence type="ECO:0000256" key="3">
    <source>
        <dbReference type="ARBA" id="ARBA00023239"/>
    </source>
</evidence>
<comment type="similarity">
    <text evidence="1 4">Belongs to the enoyl-CoA hydratase/isomerase family.</text>
</comment>
<dbReference type="SUPFAM" id="SSF52096">
    <property type="entry name" value="ClpP/crotonase"/>
    <property type="match status" value="1"/>
</dbReference>
<evidence type="ECO:0000256" key="1">
    <source>
        <dbReference type="ARBA" id="ARBA00005254"/>
    </source>
</evidence>
<keyword evidence="6" id="KW-1185">Reference proteome</keyword>
<dbReference type="Gene3D" id="3.90.226.10">
    <property type="entry name" value="2-enoyl-CoA Hydratase, Chain A, domain 1"/>
    <property type="match status" value="1"/>
</dbReference>
<name>A0A8J3N198_9CHLR</name>
<dbReference type="PANTHER" id="PTHR11941">
    <property type="entry name" value="ENOYL-COA HYDRATASE-RELATED"/>
    <property type="match status" value="1"/>
</dbReference>
<dbReference type="InterPro" id="IPR018376">
    <property type="entry name" value="Enoyl-CoA_hyd/isom_CS"/>
</dbReference>